<evidence type="ECO:0000313" key="8">
    <source>
        <dbReference type="EMBL" id="BBY79758.1"/>
    </source>
</evidence>
<dbReference type="EMBL" id="AP022599">
    <property type="protein sequence ID" value="BBY79758.1"/>
    <property type="molecule type" value="Genomic_DNA"/>
</dbReference>
<protein>
    <submittedName>
        <fullName evidence="8">Ferredoxin</fullName>
    </submittedName>
</protein>
<dbReference type="Proteomes" id="UP000467252">
    <property type="component" value="Chromosome"/>
</dbReference>
<evidence type="ECO:0000256" key="4">
    <source>
        <dbReference type="ARBA" id="ARBA00022982"/>
    </source>
</evidence>
<evidence type="ECO:0000256" key="6">
    <source>
        <dbReference type="ARBA" id="ARBA00023014"/>
    </source>
</evidence>
<evidence type="ECO:0000256" key="1">
    <source>
        <dbReference type="ARBA" id="ARBA00001927"/>
    </source>
</evidence>
<dbReference type="InterPro" id="IPR051269">
    <property type="entry name" value="Fe-S_cluster_ET"/>
</dbReference>
<evidence type="ECO:0000256" key="7">
    <source>
        <dbReference type="ARBA" id="ARBA00023291"/>
    </source>
</evidence>
<dbReference type="AlphaFoldDB" id="A0A7I7UE69"/>
<dbReference type="Gene3D" id="3.30.70.20">
    <property type="match status" value="1"/>
</dbReference>
<sequence>MSSQALEEKCHMRVRLDRSKCAGHAQCFAVDADLFPIDDDGYSILEAREVAPGDEEVTRAGVAACPELALILEED</sequence>
<dbReference type="PANTHER" id="PTHR36923">
    <property type="entry name" value="FERREDOXIN"/>
    <property type="match status" value="1"/>
</dbReference>
<evidence type="ECO:0000256" key="2">
    <source>
        <dbReference type="ARBA" id="ARBA00022448"/>
    </source>
</evidence>
<keyword evidence="6" id="KW-0411">Iron-sulfur</keyword>
<evidence type="ECO:0000256" key="5">
    <source>
        <dbReference type="ARBA" id="ARBA00023004"/>
    </source>
</evidence>
<keyword evidence="5" id="KW-0408">Iron</keyword>
<keyword evidence="4" id="KW-0249">Electron transport</keyword>
<accession>A0A7I7UE69</accession>
<dbReference type="Pfam" id="PF13459">
    <property type="entry name" value="Fer4_15"/>
    <property type="match status" value="1"/>
</dbReference>
<evidence type="ECO:0000313" key="9">
    <source>
        <dbReference type="Proteomes" id="UP000467252"/>
    </source>
</evidence>
<dbReference type="PANTHER" id="PTHR36923:SF3">
    <property type="entry name" value="FERREDOXIN"/>
    <property type="match status" value="1"/>
</dbReference>
<reference evidence="8 9" key="1">
    <citation type="journal article" date="2019" name="Emerg. Microbes Infect.">
        <title>Comprehensive subspecies identification of 175 nontuberculous mycobacteria species based on 7547 genomic profiles.</title>
        <authorList>
            <person name="Matsumoto Y."/>
            <person name="Kinjo T."/>
            <person name="Motooka D."/>
            <person name="Nabeya D."/>
            <person name="Jung N."/>
            <person name="Uechi K."/>
            <person name="Horii T."/>
            <person name="Iida T."/>
            <person name="Fujita J."/>
            <person name="Nakamura S."/>
        </authorList>
    </citation>
    <scope>NUCLEOTIDE SEQUENCE [LARGE SCALE GENOMIC DNA]</scope>
    <source>
        <strain evidence="8 9">JCM 6370</strain>
    </source>
</reference>
<keyword evidence="7" id="KW-0003">3Fe-4S</keyword>
<keyword evidence="9" id="KW-1185">Reference proteome</keyword>
<comment type="cofactor">
    <cofactor evidence="1">
        <name>[3Fe-4S] cluster</name>
        <dbReference type="ChEBI" id="CHEBI:21137"/>
    </cofactor>
</comment>
<dbReference type="GO" id="GO:0051538">
    <property type="term" value="F:3 iron, 4 sulfur cluster binding"/>
    <property type="evidence" value="ECO:0007669"/>
    <property type="project" value="UniProtKB-KW"/>
</dbReference>
<dbReference type="SUPFAM" id="SSF54862">
    <property type="entry name" value="4Fe-4S ferredoxins"/>
    <property type="match status" value="1"/>
</dbReference>
<gene>
    <name evidence="8" type="ORF">MPUL_09160</name>
</gene>
<name>A0A7I7UE69_MYCPV</name>
<keyword evidence="2" id="KW-0813">Transport</keyword>
<keyword evidence="3" id="KW-0479">Metal-binding</keyword>
<dbReference type="GO" id="GO:0046872">
    <property type="term" value="F:metal ion binding"/>
    <property type="evidence" value="ECO:0007669"/>
    <property type="project" value="UniProtKB-KW"/>
</dbReference>
<organism evidence="8 9">
    <name type="scientific">Mycolicibacterium pulveris</name>
    <name type="common">Mycobacterium pulveris</name>
    <dbReference type="NCBI Taxonomy" id="36813"/>
    <lineage>
        <taxon>Bacteria</taxon>
        <taxon>Bacillati</taxon>
        <taxon>Actinomycetota</taxon>
        <taxon>Actinomycetes</taxon>
        <taxon>Mycobacteriales</taxon>
        <taxon>Mycobacteriaceae</taxon>
        <taxon>Mycolicibacterium</taxon>
    </lineage>
</organism>
<proteinExistence type="predicted"/>
<evidence type="ECO:0000256" key="3">
    <source>
        <dbReference type="ARBA" id="ARBA00022723"/>
    </source>
</evidence>